<name>A0ABP8AY30_9ACTN</name>
<evidence type="ECO:0000313" key="2">
    <source>
        <dbReference type="EMBL" id="GAA4193360.1"/>
    </source>
</evidence>
<evidence type="ECO:0000313" key="3">
    <source>
        <dbReference type="Proteomes" id="UP001501251"/>
    </source>
</evidence>
<dbReference type="Proteomes" id="UP001501251">
    <property type="component" value="Unassembled WGS sequence"/>
</dbReference>
<feature type="compositionally biased region" description="Polar residues" evidence="1">
    <location>
        <begin position="155"/>
        <end position="178"/>
    </location>
</feature>
<dbReference type="EMBL" id="BAABAQ010000006">
    <property type="protein sequence ID" value="GAA4193360.1"/>
    <property type="molecule type" value="Genomic_DNA"/>
</dbReference>
<gene>
    <name evidence="2" type="ORF">GCM10022252_36160</name>
</gene>
<feature type="region of interest" description="Disordered" evidence="1">
    <location>
        <begin position="241"/>
        <end position="263"/>
    </location>
</feature>
<keyword evidence="3" id="KW-1185">Reference proteome</keyword>
<evidence type="ECO:0000256" key="1">
    <source>
        <dbReference type="SAM" id="MobiDB-lite"/>
    </source>
</evidence>
<accession>A0ABP8AY30</accession>
<organism evidence="2 3">
    <name type="scientific">Streptosporangium oxazolinicum</name>
    <dbReference type="NCBI Taxonomy" id="909287"/>
    <lineage>
        <taxon>Bacteria</taxon>
        <taxon>Bacillati</taxon>
        <taxon>Actinomycetota</taxon>
        <taxon>Actinomycetes</taxon>
        <taxon>Streptosporangiales</taxon>
        <taxon>Streptosporangiaceae</taxon>
        <taxon>Streptosporangium</taxon>
    </lineage>
</organism>
<feature type="region of interest" description="Disordered" evidence="1">
    <location>
        <begin position="1"/>
        <end position="45"/>
    </location>
</feature>
<sequence length="263" mass="27275">MRSREDIALPLEGAARPPERAFPREDTARGDAARGDTAPRLEDAFLPSEGLCDLLARACEDSSPEKARGPLGSTESAGSAGSAREEEPIAHPPRAPKGSTGAPASGARGVKGVNARPPPTPEGPGGRSPARAGKKPREDVDRLSPAPGESEDRGSQTAARTARISTGSRLLSGNQFLSGNECDVPPGGAGGAAWKRERRRPQVSQASGERRGAGNGELPARAAERMVTETSVVITHALLGLDKGSRPQDRRGEVIANEPNGIL</sequence>
<feature type="region of interest" description="Disordered" evidence="1">
    <location>
        <begin position="61"/>
        <end position="224"/>
    </location>
</feature>
<reference evidence="3" key="1">
    <citation type="journal article" date="2019" name="Int. J. Syst. Evol. Microbiol.">
        <title>The Global Catalogue of Microorganisms (GCM) 10K type strain sequencing project: providing services to taxonomists for standard genome sequencing and annotation.</title>
        <authorList>
            <consortium name="The Broad Institute Genomics Platform"/>
            <consortium name="The Broad Institute Genome Sequencing Center for Infectious Disease"/>
            <person name="Wu L."/>
            <person name="Ma J."/>
        </authorList>
    </citation>
    <scope>NUCLEOTIDE SEQUENCE [LARGE SCALE GENOMIC DNA]</scope>
    <source>
        <strain evidence="3">JCM 17388</strain>
    </source>
</reference>
<comment type="caution">
    <text evidence="2">The sequence shown here is derived from an EMBL/GenBank/DDBJ whole genome shotgun (WGS) entry which is preliminary data.</text>
</comment>
<proteinExistence type="predicted"/>
<feature type="compositionally biased region" description="Basic and acidic residues" evidence="1">
    <location>
        <begin position="17"/>
        <end position="43"/>
    </location>
</feature>
<feature type="compositionally biased region" description="Low complexity" evidence="1">
    <location>
        <begin position="72"/>
        <end position="82"/>
    </location>
</feature>
<feature type="compositionally biased region" description="Basic and acidic residues" evidence="1">
    <location>
        <begin position="243"/>
        <end position="253"/>
    </location>
</feature>
<protein>
    <submittedName>
        <fullName evidence="2">Uncharacterized protein</fullName>
    </submittedName>
</protein>